<comment type="caution">
    <text evidence="1">The sequence shown here is derived from an EMBL/GenBank/DDBJ whole genome shotgun (WGS) entry which is preliminary data.</text>
</comment>
<reference evidence="1 2" key="1">
    <citation type="submission" date="2018-03" db="EMBL/GenBank/DDBJ databases">
        <title>Draft genome sequence of the first documented clinical Siccibacter turicensis isolate in Austria.</title>
        <authorList>
            <person name="Lepuschitz S."/>
            <person name="Pekard-Amenitsch S."/>
            <person name="Haunold R."/>
            <person name="Schill S."/>
            <person name="Mach R."/>
            <person name="Allerberger F."/>
            <person name="Ruppitsch W."/>
            <person name="Forsythe S.J."/>
        </authorList>
    </citation>
    <scope>NUCLEOTIDE SEQUENCE [LARGE SCALE GENOMIC DNA]</scope>
    <source>
        <strain evidence="1 2">6100069499-17</strain>
    </source>
</reference>
<proteinExistence type="predicted"/>
<evidence type="ECO:0000313" key="1">
    <source>
        <dbReference type="EMBL" id="PSN08470.1"/>
    </source>
</evidence>
<dbReference type="Proteomes" id="UP000240212">
    <property type="component" value="Unassembled WGS sequence"/>
</dbReference>
<dbReference type="STRING" id="1388748.GCA_000463155_02810"/>
<sequence length="73" mass="8772">MSAFPDDMRYAWEPETFSVTDIDETQFRFSCSVHYFEPCADRNLHDRHEYQVPYSVRDGELAFSLDETRWVVE</sequence>
<dbReference type="AlphaFoldDB" id="A0A2P8VM57"/>
<organism evidence="1 2">
    <name type="scientific">Siccibacter turicensis</name>
    <dbReference type="NCBI Taxonomy" id="357233"/>
    <lineage>
        <taxon>Bacteria</taxon>
        <taxon>Pseudomonadati</taxon>
        <taxon>Pseudomonadota</taxon>
        <taxon>Gammaproteobacteria</taxon>
        <taxon>Enterobacterales</taxon>
        <taxon>Enterobacteriaceae</taxon>
        <taxon>Siccibacter</taxon>
    </lineage>
</organism>
<name>A0A2P8VM57_9ENTR</name>
<dbReference type="OrthoDB" id="6562983at2"/>
<keyword evidence="2" id="KW-1185">Reference proteome</keyword>
<gene>
    <name evidence="1" type="ORF">C7G83_09285</name>
</gene>
<accession>A0A2P8VM57</accession>
<dbReference type="EMBL" id="PYEP01000003">
    <property type="protein sequence ID" value="PSN08470.1"/>
    <property type="molecule type" value="Genomic_DNA"/>
</dbReference>
<protein>
    <submittedName>
        <fullName evidence="1">Uncharacterized protein</fullName>
    </submittedName>
</protein>
<evidence type="ECO:0000313" key="2">
    <source>
        <dbReference type="Proteomes" id="UP000240212"/>
    </source>
</evidence>